<organism evidence="1 2">
    <name type="scientific">Brachionus calyciflorus</name>
    <dbReference type="NCBI Taxonomy" id="104777"/>
    <lineage>
        <taxon>Eukaryota</taxon>
        <taxon>Metazoa</taxon>
        <taxon>Spiralia</taxon>
        <taxon>Gnathifera</taxon>
        <taxon>Rotifera</taxon>
        <taxon>Eurotatoria</taxon>
        <taxon>Monogononta</taxon>
        <taxon>Pseudotrocha</taxon>
        <taxon>Ploima</taxon>
        <taxon>Brachionidae</taxon>
        <taxon>Brachionus</taxon>
    </lineage>
</organism>
<dbReference type="Gene3D" id="3.30.450.30">
    <property type="entry name" value="Dynein light chain 2a, cytoplasmic"/>
    <property type="match status" value="1"/>
</dbReference>
<accession>A0A814IAC6</accession>
<name>A0A814IAC6_9BILA</name>
<evidence type="ECO:0000313" key="1">
    <source>
        <dbReference type="EMBL" id="CAF1021754.1"/>
    </source>
</evidence>
<dbReference type="OrthoDB" id="271745at2759"/>
<evidence type="ECO:0000313" key="2">
    <source>
        <dbReference type="Proteomes" id="UP000663879"/>
    </source>
</evidence>
<dbReference type="AlphaFoldDB" id="A0A814IAC6"/>
<dbReference type="InterPro" id="IPR037587">
    <property type="entry name" value="LAMTOR2-like"/>
</dbReference>
<comment type="caution">
    <text evidence="1">The sequence shown here is derived from an EMBL/GenBank/DDBJ whole genome shotgun (WGS) entry which is preliminary data.</text>
</comment>
<protein>
    <submittedName>
        <fullName evidence="1">Uncharacterized protein</fullName>
    </submittedName>
</protein>
<reference evidence="1" key="1">
    <citation type="submission" date="2021-02" db="EMBL/GenBank/DDBJ databases">
        <authorList>
            <person name="Nowell W R."/>
        </authorList>
    </citation>
    <scope>NUCLEOTIDE SEQUENCE</scope>
    <source>
        <strain evidence="1">Ploen Becks lab</strain>
    </source>
</reference>
<dbReference type="SUPFAM" id="SSF50978">
    <property type="entry name" value="WD40 repeat-like"/>
    <property type="match status" value="1"/>
</dbReference>
<dbReference type="Proteomes" id="UP000663879">
    <property type="component" value="Unassembled WGS sequence"/>
</dbReference>
<dbReference type="PANTHER" id="PTHR13323">
    <property type="entry name" value="LATE ENDOSOMAL/LYSOSOMAL MP1 INTERACTING PROTEIN"/>
    <property type="match status" value="1"/>
</dbReference>
<dbReference type="InterPro" id="IPR036322">
    <property type="entry name" value="WD40_repeat_dom_sf"/>
</dbReference>
<proteinExistence type="predicted"/>
<keyword evidence="2" id="KW-1185">Reference proteome</keyword>
<dbReference type="GO" id="GO:0032008">
    <property type="term" value="P:positive regulation of TOR signaling"/>
    <property type="evidence" value="ECO:0007669"/>
    <property type="project" value="InterPro"/>
</dbReference>
<dbReference type="GO" id="GO:0060090">
    <property type="term" value="F:molecular adaptor activity"/>
    <property type="evidence" value="ECO:0007669"/>
    <property type="project" value="InterPro"/>
</dbReference>
<dbReference type="EMBL" id="CAJNOC010004435">
    <property type="protein sequence ID" value="CAF1021754.1"/>
    <property type="molecule type" value="Genomic_DNA"/>
</dbReference>
<sequence length="464" mass="52719">MYRPSLLRQLLSQVTTGNIHATIFSTRSGEYLDSVSKQDSNNKMIDIKSLCAIMCSVYQSFQKLSGPLDDNLNFLMIDCDSYRLAIRPVGNNLICLCADSTTGLGILKLKINSLAEQLNKIVIINQTLPSIINSLRVLRTGYLLVSTEDSKLLIWNLNDNRFKSFNIKARANEIKVLNETSFALVHNHFITILSYPDINDNLELSVLNCIYQQDSAYNLSEITILGRRNFSLNNATYFLNQKNSKFFCDLTEFLESNVLCANIDSNNNITYLNFYENGTINKKNYTIPAKISAIKYIKENEFLFITVDLCETCNGTSKWEQLVDSYSSLFNTHKTNGKFLALISIENEKLKRKFNMKINFDIIKLEFLNGEIIGGIIIDGIIVFWDISNGNISEIGYLNLNSDCCLSYVNFDLKVNSNINILEKNTFQEESLECPKNKISTMIETTSETTTLLIPTSKYVLSFI</sequence>
<dbReference type="GO" id="GO:0005085">
    <property type="term" value="F:guanyl-nucleotide exchange factor activity"/>
    <property type="evidence" value="ECO:0007669"/>
    <property type="project" value="InterPro"/>
</dbReference>
<gene>
    <name evidence="1" type="ORF">OXX778_LOCUS17415</name>
</gene>
<dbReference type="SUPFAM" id="SSF103196">
    <property type="entry name" value="Roadblock/LC7 domain"/>
    <property type="match status" value="1"/>
</dbReference>